<evidence type="ECO:0000313" key="1">
    <source>
        <dbReference type="EMBL" id="SVC32887.1"/>
    </source>
</evidence>
<sequence length="79" mass="8367">MKILDIDKSVVDEAQATAKLCKSSRPDSSLGASALSSCKSQGYRMRSGGKSHLVGKKRVTVGGKKIKGKKYGGPLPDWS</sequence>
<dbReference type="EMBL" id="UINC01085387">
    <property type="protein sequence ID" value="SVC32887.1"/>
    <property type="molecule type" value="Genomic_DNA"/>
</dbReference>
<reference evidence="1" key="1">
    <citation type="submission" date="2018-05" db="EMBL/GenBank/DDBJ databases">
        <authorList>
            <person name="Lanie J.A."/>
            <person name="Ng W.-L."/>
            <person name="Kazmierczak K.M."/>
            <person name="Andrzejewski T.M."/>
            <person name="Davidsen T.M."/>
            <person name="Wayne K.J."/>
            <person name="Tettelin H."/>
            <person name="Glass J.I."/>
            <person name="Rusch D."/>
            <person name="Podicherti R."/>
            <person name="Tsui H.-C.T."/>
            <person name="Winkler M.E."/>
        </authorList>
    </citation>
    <scope>NUCLEOTIDE SEQUENCE</scope>
</reference>
<name>A0A382LCP9_9ZZZZ</name>
<proteinExistence type="predicted"/>
<accession>A0A382LCP9</accession>
<organism evidence="1">
    <name type="scientific">marine metagenome</name>
    <dbReference type="NCBI Taxonomy" id="408172"/>
    <lineage>
        <taxon>unclassified sequences</taxon>
        <taxon>metagenomes</taxon>
        <taxon>ecological metagenomes</taxon>
    </lineage>
</organism>
<dbReference type="AlphaFoldDB" id="A0A382LCP9"/>
<protein>
    <submittedName>
        <fullName evidence="1">Uncharacterized protein</fullName>
    </submittedName>
</protein>
<gene>
    <name evidence="1" type="ORF">METZ01_LOCUS285741</name>
</gene>